<evidence type="ECO:0000256" key="13">
    <source>
        <dbReference type="ARBA" id="ARBA00031116"/>
    </source>
</evidence>
<keyword evidence="17" id="KW-1185">Reference proteome</keyword>
<accession>A0AA39LEE4</accession>
<keyword evidence="8" id="KW-0256">Endoplasmic reticulum</keyword>
<evidence type="ECO:0000256" key="5">
    <source>
        <dbReference type="ARBA" id="ARBA00022568"/>
    </source>
</evidence>
<dbReference type="PANTHER" id="PTHR15929:SF0">
    <property type="entry name" value="STORE-OPERATED CALCIUM ENTRY-ASSOCIATED REGULATORY FACTOR"/>
    <property type="match status" value="1"/>
</dbReference>
<evidence type="ECO:0000256" key="1">
    <source>
        <dbReference type="ARBA" id="ARBA00004115"/>
    </source>
</evidence>
<gene>
    <name evidence="16" type="ORF">QR680_000628</name>
</gene>
<dbReference type="EMBL" id="JAUCMV010000005">
    <property type="protein sequence ID" value="KAK0394218.1"/>
    <property type="molecule type" value="Genomic_DNA"/>
</dbReference>
<dbReference type="AlphaFoldDB" id="A0AA39LEE4"/>
<evidence type="ECO:0000256" key="9">
    <source>
        <dbReference type="ARBA" id="ARBA00022837"/>
    </source>
</evidence>
<evidence type="ECO:0000256" key="7">
    <source>
        <dbReference type="ARBA" id="ARBA00022729"/>
    </source>
</evidence>
<keyword evidence="5" id="KW-0109">Calcium transport</keyword>
<comment type="subcellular location">
    <subcellularLocation>
        <location evidence="1">Endoplasmic reticulum membrane</location>
        <topology evidence="1">Single-pass type I membrane protein</topology>
    </subcellularLocation>
</comment>
<evidence type="ECO:0000256" key="15">
    <source>
        <dbReference type="SAM" id="SignalP"/>
    </source>
</evidence>
<keyword evidence="4" id="KW-0813">Transport</keyword>
<evidence type="ECO:0000256" key="14">
    <source>
        <dbReference type="SAM" id="Phobius"/>
    </source>
</evidence>
<name>A0AA39LEE4_9BILA</name>
<dbReference type="GO" id="GO:0006816">
    <property type="term" value="P:calcium ion transport"/>
    <property type="evidence" value="ECO:0007669"/>
    <property type="project" value="UniProtKB-KW"/>
</dbReference>
<protein>
    <recommendedName>
        <fullName evidence="3">Store-operated calcium entry-associated regulatory factor</fullName>
    </recommendedName>
    <alternativeName>
        <fullName evidence="13">Transmembrane protein 66</fullName>
    </alternativeName>
</protein>
<keyword evidence="6 14" id="KW-0812">Transmembrane</keyword>
<comment type="caution">
    <text evidence="16">The sequence shown here is derived from an EMBL/GenBank/DDBJ whole genome shotgun (WGS) entry which is preliminary data.</text>
</comment>
<sequence>MVRLVELLGLLSIAACAAYERVLLRDVQSLTFHDRSYTIRRRGGPVPQLRCVGGDAHGSYTPEVVKCTNTRPGDNDVEWDCAAQMPSTYKLEEISIICEGFGYNGDPYILRGSCSLEYELQYRDSESGNLSLIIVGIALCVVIPLGIAVLICNRRSATNTYSPGTRASIADDHHNSLENTSPPSSHIATGLTIADHHRNTTSPSSHIATGSARVTII</sequence>
<reference evidence="16" key="1">
    <citation type="submission" date="2023-06" db="EMBL/GenBank/DDBJ databases">
        <title>Genomic analysis of the entomopathogenic nematode Steinernema hermaphroditum.</title>
        <authorList>
            <person name="Schwarz E.M."/>
            <person name="Heppert J.K."/>
            <person name="Baniya A."/>
            <person name="Schwartz H.T."/>
            <person name="Tan C.-H."/>
            <person name="Antoshechkin I."/>
            <person name="Sternberg P.W."/>
            <person name="Goodrich-Blair H."/>
            <person name="Dillman A.R."/>
        </authorList>
    </citation>
    <scope>NUCLEOTIDE SEQUENCE</scope>
    <source>
        <strain evidence="16">PS9179</strain>
        <tissue evidence="16">Whole animal</tissue>
    </source>
</reference>
<evidence type="ECO:0000256" key="8">
    <source>
        <dbReference type="ARBA" id="ARBA00022824"/>
    </source>
</evidence>
<evidence type="ECO:0000256" key="2">
    <source>
        <dbReference type="ARBA" id="ARBA00006833"/>
    </source>
</evidence>
<dbReference type="InterPro" id="IPR009567">
    <property type="entry name" value="SARAF"/>
</dbReference>
<keyword evidence="12 14" id="KW-0472">Membrane</keyword>
<evidence type="ECO:0000256" key="3">
    <source>
        <dbReference type="ARBA" id="ARBA00016584"/>
    </source>
</evidence>
<keyword evidence="7 15" id="KW-0732">Signal</keyword>
<evidence type="ECO:0000313" key="17">
    <source>
        <dbReference type="Proteomes" id="UP001175271"/>
    </source>
</evidence>
<evidence type="ECO:0000256" key="6">
    <source>
        <dbReference type="ARBA" id="ARBA00022692"/>
    </source>
</evidence>
<keyword evidence="11" id="KW-0406">Ion transport</keyword>
<evidence type="ECO:0000256" key="4">
    <source>
        <dbReference type="ARBA" id="ARBA00022448"/>
    </source>
</evidence>
<comment type="similarity">
    <text evidence="2">Belongs to the SARAF family.</text>
</comment>
<dbReference type="Proteomes" id="UP001175271">
    <property type="component" value="Unassembled WGS sequence"/>
</dbReference>
<evidence type="ECO:0000256" key="12">
    <source>
        <dbReference type="ARBA" id="ARBA00023136"/>
    </source>
</evidence>
<dbReference type="Pfam" id="PF06682">
    <property type="entry name" value="SARAF"/>
    <property type="match status" value="1"/>
</dbReference>
<keyword evidence="9" id="KW-0106">Calcium</keyword>
<feature type="signal peptide" evidence="15">
    <location>
        <begin position="1"/>
        <end position="18"/>
    </location>
</feature>
<evidence type="ECO:0000256" key="10">
    <source>
        <dbReference type="ARBA" id="ARBA00022989"/>
    </source>
</evidence>
<evidence type="ECO:0000256" key="11">
    <source>
        <dbReference type="ARBA" id="ARBA00023065"/>
    </source>
</evidence>
<dbReference type="GO" id="GO:0005789">
    <property type="term" value="C:endoplasmic reticulum membrane"/>
    <property type="evidence" value="ECO:0007669"/>
    <property type="project" value="UniProtKB-SubCell"/>
</dbReference>
<feature type="transmembrane region" description="Helical" evidence="14">
    <location>
        <begin position="130"/>
        <end position="152"/>
    </location>
</feature>
<keyword evidence="10 14" id="KW-1133">Transmembrane helix</keyword>
<dbReference type="GO" id="GO:2001256">
    <property type="term" value="P:regulation of store-operated calcium entry"/>
    <property type="evidence" value="ECO:0007669"/>
    <property type="project" value="InterPro"/>
</dbReference>
<evidence type="ECO:0000313" key="16">
    <source>
        <dbReference type="EMBL" id="KAK0394218.1"/>
    </source>
</evidence>
<organism evidence="16 17">
    <name type="scientific">Steinernema hermaphroditum</name>
    <dbReference type="NCBI Taxonomy" id="289476"/>
    <lineage>
        <taxon>Eukaryota</taxon>
        <taxon>Metazoa</taxon>
        <taxon>Ecdysozoa</taxon>
        <taxon>Nematoda</taxon>
        <taxon>Chromadorea</taxon>
        <taxon>Rhabditida</taxon>
        <taxon>Tylenchina</taxon>
        <taxon>Panagrolaimomorpha</taxon>
        <taxon>Strongyloidoidea</taxon>
        <taxon>Steinernematidae</taxon>
        <taxon>Steinernema</taxon>
    </lineage>
</organism>
<dbReference type="PANTHER" id="PTHR15929">
    <property type="entry name" value="STORE-OPERATED CALCIUM ENTRY-ASSOCIATED REGULATORY FACTOR"/>
    <property type="match status" value="1"/>
</dbReference>
<proteinExistence type="inferred from homology"/>
<feature type="chain" id="PRO_5041470048" description="Store-operated calcium entry-associated regulatory factor" evidence="15">
    <location>
        <begin position="19"/>
        <end position="217"/>
    </location>
</feature>